<reference evidence="1 2" key="1">
    <citation type="submission" date="2022-05" db="EMBL/GenBank/DDBJ databases">
        <authorList>
            <consortium name="Genoscope - CEA"/>
            <person name="William W."/>
        </authorList>
    </citation>
    <scope>NUCLEOTIDE SEQUENCE [LARGE SCALE GENOMIC DNA]</scope>
</reference>
<organism evidence="1 2">
    <name type="scientific">Porites lobata</name>
    <dbReference type="NCBI Taxonomy" id="104759"/>
    <lineage>
        <taxon>Eukaryota</taxon>
        <taxon>Metazoa</taxon>
        <taxon>Cnidaria</taxon>
        <taxon>Anthozoa</taxon>
        <taxon>Hexacorallia</taxon>
        <taxon>Scleractinia</taxon>
        <taxon>Fungiina</taxon>
        <taxon>Poritidae</taxon>
        <taxon>Porites</taxon>
    </lineage>
</organism>
<keyword evidence="2" id="KW-1185">Reference proteome</keyword>
<proteinExistence type="predicted"/>
<gene>
    <name evidence="1" type="ORF">PLOB_00050190</name>
</gene>
<comment type="caution">
    <text evidence="1">The sequence shown here is derived from an EMBL/GenBank/DDBJ whole genome shotgun (WGS) entry which is preliminary data.</text>
</comment>
<protein>
    <submittedName>
        <fullName evidence="1">Uncharacterized protein</fullName>
    </submittedName>
</protein>
<evidence type="ECO:0000313" key="2">
    <source>
        <dbReference type="Proteomes" id="UP001159405"/>
    </source>
</evidence>
<accession>A0ABN8Q0T2</accession>
<dbReference type="Proteomes" id="UP001159405">
    <property type="component" value="Unassembled WGS sequence"/>
</dbReference>
<sequence length="152" mass="17179">MLGLVVVHADVDVDKSFGLRCGVFRWSRGRANWPNPLHPKFICHDLASWDDGSEIEGSRHYVEVGVGLEVCVTLVDVLGPVWIFTHTSIQEAALFRAANAFRVTWSERVRHRNALTEIAWEDAVQGLAMAMSTVASEKNREMLFIGYVFYKQ</sequence>
<evidence type="ECO:0000313" key="1">
    <source>
        <dbReference type="EMBL" id="CAH3154818.1"/>
    </source>
</evidence>
<dbReference type="EMBL" id="CALNXK010000099">
    <property type="protein sequence ID" value="CAH3154818.1"/>
    <property type="molecule type" value="Genomic_DNA"/>
</dbReference>
<name>A0ABN8Q0T2_9CNID</name>